<dbReference type="InterPro" id="IPR050571">
    <property type="entry name" value="Class-IV_PLP-Dep_Aminotrnsfr"/>
</dbReference>
<dbReference type="GO" id="GO:0008483">
    <property type="term" value="F:transaminase activity"/>
    <property type="evidence" value="ECO:0007669"/>
    <property type="project" value="UniProtKB-KW"/>
</dbReference>
<keyword evidence="3" id="KW-0032">Aminotransferase</keyword>
<dbReference type="InterPro" id="IPR036038">
    <property type="entry name" value="Aminotransferase-like"/>
</dbReference>
<name>T0Y2Q5_9ZZZZ</name>
<dbReference type="AlphaFoldDB" id="T0Y2Q5"/>
<feature type="compositionally biased region" description="Low complexity" evidence="2">
    <location>
        <begin position="71"/>
        <end position="83"/>
    </location>
</feature>
<comment type="similarity">
    <text evidence="1">Belongs to the class-IV pyridoxal-phosphate-dependent aminotransferase family.</text>
</comment>
<protein>
    <submittedName>
        <fullName evidence="3">Aminotransferase, class IV</fullName>
    </submittedName>
</protein>
<dbReference type="Pfam" id="PF01063">
    <property type="entry name" value="Aminotran_4"/>
    <property type="match status" value="1"/>
</dbReference>
<dbReference type="PANTHER" id="PTHR42743:SF11">
    <property type="entry name" value="AMINODEOXYCHORISMATE LYASE"/>
    <property type="match status" value="1"/>
</dbReference>
<dbReference type="GO" id="GO:0046394">
    <property type="term" value="P:carboxylic acid biosynthetic process"/>
    <property type="evidence" value="ECO:0007669"/>
    <property type="project" value="UniProtKB-ARBA"/>
</dbReference>
<dbReference type="InterPro" id="IPR043132">
    <property type="entry name" value="BCAT-like_C"/>
</dbReference>
<reference evidence="3" key="2">
    <citation type="journal article" date="2014" name="ISME J.">
        <title>Microbial stratification in low pH oxic and suboxic macroscopic growths along an acid mine drainage.</title>
        <authorList>
            <person name="Mendez-Garcia C."/>
            <person name="Mesa V."/>
            <person name="Sprenger R.R."/>
            <person name="Richter M."/>
            <person name="Diez M.S."/>
            <person name="Solano J."/>
            <person name="Bargiela R."/>
            <person name="Golyshina O.V."/>
            <person name="Manteca A."/>
            <person name="Ramos J.L."/>
            <person name="Gallego J.R."/>
            <person name="Llorente I."/>
            <person name="Martins Dos Santos V.A."/>
            <person name="Jensen O.N."/>
            <person name="Pelaez A.I."/>
            <person name="Sanchez J."/>
            <person name="Ferrer M."/>
        </authorList>
    </citation>
    <scope>NUCLEOTIDE SEQUENCE</scope>
</reference>
<evidence type="ECO:0000313" key="3">
    <source>
        <dbReference type="EMBL" id="EQD27288.1"/>
    </source>
</evidence>
<organism evidence="3">
    <name type="scientific">mine drainage metagenome</name>
    <dbReference type="NCBI Taxonomy" id="410659"/>
    <lineage>
        <taxon>unclassified sequences</taxon>
        <taxon>metagenomes</taxon>
        <taxon>ecological metagenomes</taxon>
    </lineage>
</organism>
<dbReference type="EMBL" id="AUZZ01011122">
    <property type="protein sequence ID" value="EQD27288.1"/>
    <property type="molecule type" value="Genomic_DNA"/>
</dbReference>
<gene>
    <name evidence="3" type="ORF">B2A_15286</name>
</gene>
<sequence>PSWAKAAGNYLNSYLAGIDALKEGYEEAILLDALGHLAEGTGENIFLVRNRKLYTPGRNRTSSWASRATPSSGSLRTSATRSSRTPLSVNELYSAEEAFFSGTYAEIAPIRSVGQYVIGNGKVGPVTRDVSAVYYRTVKGEEKKYADWLTLVPKLSTPTVRPRA</sequence>
<evidence type="ECO:0000256" key="1">
    <source>
        <dbReference type="ARBA" id="ARBA00009320"/>
    </source>
</evidence>
<keyword evidence="3" id="KW-0808">Transferase</keyword>
<feature type="region of interest" description="Disordered" evidence="2">
    <location>
        <begin position="58"/>
        <end position="83"/>
    </location>
</feature>
<reference evidence="3" key="1">
    <citation type="submission" date="2013-08" db="EMBL/GenBank/DDBJ databases">
        <authorList>
            <person name="Mendez C."/>
            <person name="Richter M."/>
            <person name="Ferrer M."/>
            <person name="Sanchez J."/>
        </authorList>
    </citation>
    <scope>NUCLEOTIDE SEQUENCE</scope>
</reference>
<proteinExistence type="inferred from homology"/>
<accession>T0Y2Q5</accession>
<dbReference type="InterPro" id="IPR001544">
    <property type="entry name" value="Aminotrans_IV"/>
</dbReference>
<feature type="compositionally biased region" description="Polar residues" evidence="2">
    <location>
        <begin position="58"/>
        <end position="70"/>
    </location>
</feature>
<feature type="non-terminal residue" evidence="3">
    <location>
        <position position="1"/>
    </location>
</feature>
<dbReference type="PANTHER" id="PTHR42743">
    <property type="entry name" value="AMINO-ACID AMINOTRANSFERASE"/>
    <property type="match status" value="1"/>
</dbReference>
<dbReference type="Gene3D" id="3.20.10.10">
    <property type="entry name" value="D-amino Acid Aminotransferase, subunit A, domain 2"/>
    <property type="match status" value="1"/>
</dbReference>
<evidence type="ECO:0000256" key="2">
    <source>
        <dbReference type="SAM" id="MobiDB-lite"/>
    </source>
</evidence>
<comment type="caution">
    <text evidence="3">The sequence shown here is derived from an EMBL/GenBank/DDBJ whole genome shotgun (WGS) entry which is preliminary data.</text>
</comment>
<dbReference type="SUPFAM" id="SSF56752">
    <property type="entry name" value="D-aminoacid aminotransferase-like PLP-dependent enzymes"/>
    <property type="match status" value="1"/>
</dbReference>